<feature type="transmembrane region" description="Helical" evidence="1">
    <location>
        <begin position="7"/>
        <end position="34"/>
    </location>
</feature>
<evidence type="ECO:0000313" key="3">
    <source>
        <dbReference type="Proteomes" id="UP000316888"/>
    </source>
</evidence>
<organism evidence="2 3">
    <name type="scientific">Haemophilus haemolyticus</name>
    <dbReference type="NCBI Taxonomy" id="726"/>
    <lineage>
        <taxon>Bacteria</taxon>
        <taxon>Pseudomonadati</taxon>
        <taxon>Pseudomonadota</taxon>
        <taxon>Gammaproteobacteria</taxon>
        <taxon>Pasteurellales</taxon>
        <taxon>Pasteurellaceae</taxon>
        <taxon>Haemophilus</taxon>
    </lineage>
</organism>
<name>A0A502LJW5_HAEHA</name>
<sequence>MKRKFSIMGLVSVVFWAISIGFFLIAVESLFVLAGSSQIIYFQAAQKDYLIFIILFFITNPKVWEFVKNKIFK</sequence>
<accession>A0A502LJW5</accession>
<dbReference type="EMBL" id="SDPB01000019">
    <property type="protein sequence ID" value="TPH22545.1"/>
    <property type="molecule type" value="Genomic_DNA"/>
</dbReference>
<keyword evidence="1" id="KW-0812">Transmembrane</keyword>
<dbReference type="RefSeq" id="WP_140536805.1">
    <property type="nucleotide sequence ID" value="NZ_SDPB01000019.1"/>
</dbReference>
<keyword evidence="1" id="KW-0472">Membrane</keyword>
<protein>
    <submittedName>
        <fullName evidence="2">Uncharacterized protein</fullName>
    </submittedName>
</protein>
<reference evidence="2 3" key="1">
    <citation type="submission" date="2019-01" db="EMBL/GenBank/DDBJ databases">
        <title>Comparative genomic analysis identifies haemin-independent Haemophilus haemolyticus: a formal re-classification of Haemophilus intermedius.</title>
        <authorList>
            <person name="Harris T.M."/>
            <person name="Price E.P."/>
            <person name="Sarovich D.S."/>
            <person name="Norskov-Lauritsen N."/>
            <person name="Beissbarth J."/>
            <person name="Chang A.B."/>
            <person name="Smith-Vaughan H.C."/>
        </authorList>
    </citation>
    <scope>NUCLEOTIDE SEQUENCE [LARGE SCALE GENOMIC DNA]</scope>
    <source>
        <strain evidence="2 3">60824 B Hi-4</strain>
    </source>
</reference>
<dbReference type="AlphaFoldDB" id="A0A502LJW5"/>
<proteinExistence type="predicted"/>
<dbReference type="Proteomes" id="UP000316888">
    <property type="component" value="Unassembled WGS sequence"/>
</dbReference>
<feature type="transmembrane region" description="Helical" evidence="1">
    <location>
        <begin position="49"/>
        <end position="67"/>
    </location>
</feature>
<comment type="caution">
    <text evidence="2">The sequence shown here is derived from an EMBL/GenBank/DDBJ whole genome shotgun (WGS) entry which is preliminary data.</text>
</comment>
<evidence type="ECO:0000313" key="2">
    <source>
        <dbReference type="EMBL" id="TPH22545.1"/>
    </source>
</evidence>
<keyword evidence="1" id="KW-1133">Transmembrane helix</keyword>
<evidence type="ECO:0000256" key="1">
    <source>
        <dbReference type="SAM" id="Phobius"/>
    </source>
</evidence>
<gene>
    <name evidence="2" type="ORF">EUX48_06145</name>
</gene>